<evidence type="ECO:0000256" key="1">
    <source>
        <dbReference type="ARBA" id="ARBA00004651"/>
    </source>
</evidence>
<dbReference type="PRINTS" id="PR01103">
    <property type="entry name" value="ADRENERGICR"/>
</dbReference>
<feature type="transmembrane region" description="Helical" evidence="11">
    <location>
        <begin position="307"/>
        <end position="329"/>
    </location>
</feature>
<evidence type="ECO:0000256" key="4">
    <source>
        <dbReference type="ARBA" id="ARBA00022989"/>
    </source>
</evidence>
<gene>
    <name evidence="13" type="primary">ADRA2A</name>
    <name evidence="13" type="ORF">BLAG_LOCUS16556</name>
</gene>
<dbReference type="InterPro" id="IPR000276">
    <property type="entry name" value="GPCR_Rhodpsn"/>
</dbReference>
<feature type="transmembrane region" description="Helical" evidence="11">
    <location>
        <begin position="57"/>
        <end position="77"/>
    </location>
</feature>
<keyword evidence="14" id="KW-1185">Reference proteome</keyword>
<name>A0A8J9ZTF6_BRALA</name>
<evidence type="ECO:0000259" key="12">
    <source>
        <dbReference type="PROSITE" id="PS50262"/>
    </source>
</evidence>
<dbReference type="GO" id="GO:0004935">
    <property type="term" value="F:adrenergic receptor activity"/>
    <property type="evidence" value="ECO:0007669"/>
    <property type="project" value="InterPro"/>
</dbReference>
<dbReference type="AlphaFoldDB" id="A0A8J9ZTF6"/>
<evidence type="ECO:0000256" key="3">
    <source>
        <dbReference type="ARBA" id="ARBA00022692"/>
    </source>
</evidence>
<evidence type="ECO:0000256" key="10">
    <source>
        <dbReference type="SAM" id="MobiDB-lite"/>
    </source>
</evidence>
<comment type="subcellular location">
    <subcellularLocation>
        <location evidence="1">Cell membrane</location>
        <topology evidence="1">Multi-pass membrane protein</topology>
    </subcellularLocation>
</comment>
<dbReference type="Pfam" id="PF00001">
    <property type="entry name" value="7tm_1"/>
    <property type="match status" value="1"/>
</dbReference>
<reference evidence="13" key="1">
    <citation type="submission" date="2022-01" db="EMBL/GenBank/DDBJ databases">
        <authorList>
            <person name="Braso-Vives M."/>
        </authorList>
    </citation>
    <scope>NUCLEOTIDE SEQUENCE</scope>
</reference>
<feature type="domain" description="G-protein coupled receptors family 1 profile" evidence="12">
    <location>
        <begin position="1"/>
        <end position="365"/>
    </location>
</feature>
<feature type="transmembrane region" description="Helical" evidence="11">
    <location>
        <begin position="17"/>
        <end position="37"/>
    </location>
</feature>
<feature type="region of interest" description="Disordered" evidence="10">
    <location>
        <begin position="221"/>
        <end position="244"/>
    </location>
</feature>
<keyword evidence="3 11" id="KW-0812">Transmembrane</keyword>
<keyword evidence="2" id="KW-1003">Cell membrane</keyword>
<keyword evidence="9" id="KW-0807">Transducer</keyword>
<evidence type="ECO:0000313" key="13">
    <source>
        <dbReference type="EMBL" id="CAH1259186.1"/>
    </source>
</evidence>
<evidence type="ECO:0000256" key="8">
    <source>
        <dbReference type="ARBA" id="ARBA00023180"/>
    </source>
</evidence>
<sequence>MFYCAERFHAPLQAVQNWYLVSLAVCDLMVGALIMPFSLANEIMGYWYFGQVWCEVYLMMDVLACTASIWNLCLISLDRLWSVTNPIKHSNKRKPKWVCGMITVAWLLSVAVSVPPLFGWKDDQHPDGTCDINASFEYSIYSSVGSFFIPLVLMTSMYTKIFMTVRKRGRGTVRLHYKRGMRPTTSGNENTSGISSQKDHIRLTVDGELGQMIQEIAERAGINAEEKTEQDKNGDSACPGRSKNSIIARGPAAQVLIARGRSLSIWLKKDDPSHESASGQDQECTAAQAQIFPGNRSRIAHVRERRFTVLLGVILGAFILCWLPFFLTLFLQAVCTTCRDNIPLLLFKFFFWIGYLNSAANPIIYTVFNRDFRRAFKRLLCRHRARGQKNDTTRTSG</sequence>
<evidence type="ECO:0000256" key="6">
    <source>
        <dbReference type="ARBA" id="ARBA00023136"/>
    </source>
</evidence>
<dbReference type="GO" id="GO:0005886">
    <property type="term" value="C:plasma membrane"/>
    <property type="evidence" value="ECO:0007669"/>
    <property type="project" value="UniProtKB-SubCell"/>
</dbReference>
<keyword evidence="6 11" id="KW-0472">Membrane</keyword>
<keyword evidence="7" id="KW-0675">Receptor</keyword>
<feature type="transmembrane region" description="Helical" evidence="11">
    <location>
        <begin position="138"/>
        <end position="158"/>
    </location>
</feature>
<dbReference type="InterPro" id="IPR002233">
    <property type="entry name" value="ADR_fam"/>
</dbReference>
<keyword evidence="4 11" id="KW-1133">Transmembrane helix</keyword>
<keyword evidence="5" id="KW-0297">G-protein coupled receptor</keyword>
<dbReference type="CDD" id="cd15059">
    <property type="entry name" value="7tmA_alpha2_AR"/>
    <property type="match status" value="1"/>
</dbReference>
<feature type="compositionally biased region" description="Basic and acidic residues" evidence="10">
    <location>
        <begin position="224"/>
        <end position="234"/>
    </location>
</feature>
<protein>
    <submittedName>
        <fullName evidence="13">ADRA2A protein</fullName>
    </submittedName>
</protein>
<dbReference type="OrthoDB" id="5955450at2759"/>
<keyword evidence="8" id="KW-0325">Glycoprotein</keyword>
<dbReference type="SUPFAM" id="SSF81321">
    <property type="entry name" value="Family A G protein-coupled receptor-like"/>
    <property type="match status" value="1"/>
</dbReference>
<feature type="transmembrane region" description="Helical" evidence="11">
    <location>
        <begin position="97"/>
        <end position="118"/>
    </location>
</feature>
<evidence type="ECO:0000256" key="5">
    <source>
        <dbReference type="ARBA" id="ARBA00023040"/>
    </source>
</evidence>
<dbReference type="PANTHER" id="PTHR24248">
    <property type="entry name" value="ADRENERGIC RECEPTOR-RELATED G-PROTEIN COUPLED RECEPTOR"/>
    <property type="match status" value="1"/>
</dbReference>
<dbReference type="PROSITE" id="PS50262">
    <property type="entry name" value="G_PROTEIN_RECEP_F1_2"/>
    <property type="match status" value="1"/>
</dbReference>
<evidence type="ECO:0000256" key="9">
    <source>
        <dbReference type="ARBA" id="ARBA00023224"/>
    </source>
</evidence>
<organism evidence="13 14">
    <name type="scientific">Branchiostoma lanceolatum</name>
    <name type="common">Common lancelet</name>
    <name type="synonym">Amphioxus lanceolatum</name>
    <dbReference type="NCBI Taxonomy" id="7740"/>
    <lineage>
        <taxon>Eukaryota</taxon>
        <taxon>Metazoa</taxon>
        <taxon>Chordata</taxon>
        <taxon>Cephalochordata</taxon>
        <taxon>Leptocardii</taxon>
        <taxon>Amphioxiformes</taxon>
        <taxon>Branchiostomatidae</taxon>
        <taxon>Branchiostoma</taxon>
    </lineage>
</organism>
<proteinExistence type="predicted"/>
<dbReference type="EMBL" id="OV696688">
    <property type="protein sequence ID" value="CAH1259186.1"/>
    <property type="molecule type" value="Genomic_DNA"/>
</dbReference>
<dbReference type="PANTHER" id="PTHR24248:SF174">
    <property type="entry name" value="TYRAMINE_OCTOPAMINE RECEPTOR"/>
    <property type="match status" value="1"/>
</dbReference>
<feature type="transmembrane region" description="Helical" evidence="11">
    <location>
        <begin position="349"/>
        <end position="368"/>
    </location>
</feature>
<dbReference type="InterPro" id="IPR017452">
    <property type="entry name" value="GPCR_Rhodpsn_7TM"/>
</dbReference>
<evidence type="ECO:0000256" key="7">
    <source>
        <dbReference type="ARBA" id="ARBA00023170"/>
    </source>
</evidence>
<dbReference type="Proteomes" id="UP000838412">
    <property type="component" value="Chromosome 3"/>
</dbReference>
<evidence type="ECO:0000256" key="2">
    <source>
        <dbReference type="ARBA" id="ARBA00022475"/>
    </source>
</evidence>
<accession>A0A8J9ZTF6</accession>
<evidence type="ECO:0000313" key="14">
    <source>
        <dbReference type="Proteomes" id="UP000838412"/>
    </source>
</evidence>
<dbReference type="PRINTS" id="PR00237">
    <property type="entry name" value="GPCRRHODOPSN"/>
</dbReference>
<dbReference type="Gene3D" id="1.20.1070.10">
    <property type="entry name" value="Rhodopsin 7-helix transmembrane proteins"/>
    <property type="match status" value="1"/>
</dbReference>
<evidence type="ECO:0000256" key="11">
    <source>
        <dbReference type="SAM" id="Phobius"/>
    </source>
</evidence>